<dbReference type="AlphaFoldDB" id="A0A1W6P3I6"/>
<dbReference type="KEGG" id="kro:BVG79_p1000171"/>
<dbReference type="Proteomes" id="UP000242447">
    <property type="component" value="Plasmid unnamed1"/>
</dbReference>
<keyword evidence="2" id="KW-1185">Reference proteome</keyword>
<keyword evidence="1" id="KW-0614">Plasmid</keyword>
<proteinExistence type="predicted"/>
<name>A0A1W6P3I6_9RHOB</name>
<gene>
    <name evidence="1" type="ORF">BVG79_p1000171</name>
</gene>
<dbReference type="EMBL" id="CP019938">
    <property type="protein sequence ID" value="ARO15973.1"/>
    <property type="molecule type" value="Genomic_DNA"/>
</dbReference>
<geneLocation type="plasmid" evidence="1">
    <name>unnamed1</name>
</geneLocation>
<dbReference type="Gene3D" id="1.10.10.10">
    <property type="entry name" value="Winged helix-like DNA-binding domain superfamily/Winged helix DNA-binding domain"/>
    <property type="match status" value="1"/>
</dbReference>
<evidence type="ECO:0000313" key="1">
    <source>
        <dbReference type="EMBL" id="ARO15973.1"/>
    </source>
</evidence>
<dbReference type="SUPFAM" id="SSF46785">
    <property type="entry name" value="Winged helix' DNA-binding domain"/>
    <property type="match status" value="1"/>
</dbReference>
<dbReference type="RefSeq" id="WP_085787540.1">
    <property type="nucleotide sequence ID" value="NZ_CP019938.1"/>
</dbReference>
<dbReference type="InterPro" id="IPR036388">
    <property type="entry name" value="WH-like_DNA-bd_sf"/>
</dbReference>
<dbReference type="OrthoDB" id="582199at2"/>
<accession>A0A1W6P3I6</accession>
<dbReference type="InterPro" id="IPR036390">
    <property type="entry name" value="WH_DNA-bd_sf"/>
</dbReference>
<evidence type="ECO:0000313" key="2">
    <source>
        <dbReference type="Proteomes" id="UP000242447"/>
    </source>
</evidence>
<protein>
    <submittedName>
        <fullName evidence="1">MarR family regulator</fullName>
    </submittedName>
</protein>
<reference evidence="1 2" key="1">
    <citation type="submission" date="2017-02" db="EMBL/GenBank/DDBJ databases">
        <title>Ketogulonicigenium robustum SPU B003 Genome sequencing and assembly.</title>
        <authorList>
            <person name="Li Y."/>
            <person name="Liu L."/>
            <person name="Wang C."/>
            <person name="Zhang M."/>
            <person name="Zhang T."/>
            <person name="Zhang Y."/>
        </authorList>
    </citation>
    <scope>NUCLEOTIDE SEQUENCE [LARGE SCALE GENOMIC DNA]</scope>
    <source>
        <strain evidence="1 2">SPU_B003</strain>
        <plasmid evidence="1 2">unnamed1</plasmid>
    </source>
</reference>
<organism evidence="1 2">
    <name type="scientific">Ketogulonicigenium robustum</name>
    <dbReference type="NCBI Taxonomy" id="92947"/>
    <lineage>
        <taxon>Bacteria</taxon>
        <taxon>Pseudomonadati</taxon>
        <taxon>Pseudomonadota</taxon>
        <taxon>Alphaproteobacteria</taxon>
        <taxon>Rhodobacterales</taxon>
        <taxon>Roseobacteraceae</taxon>
        <taxon>Ketogulonicigenium</taxon>
    </lineage>
</organism>
<sequence>MASRWPIDSAELASLEASEDYRRHGTLLYDIHEKSRVVSAHFDGMMKPGNLTRAEWWAFMEIVRHEGSPQSKIARRINNGRSATGKLMARLEAKGRIVREMTPAR</sequence>